<feature type="compositionally biased region" description="Low complexity" evidence="1">
    <location>
        <begin position="190"/>
        <end position="200"/>
    </location>
</feature>
<dbReference type="EMBL" id="KB916243">
    <property type="protein sequence ID" value="EOD48085.1"/>
    <property type="molecule type" value="Genomic_DNA"/>
</dbReference>
<gene>
    <name evidence="2" type="ORF">UCRNP2_5166</name>
</gene>
<name>R1G982_BOTPV</name>
<feature type="compositionally biased region" description="Low complexity" evidence="1">
    <location>
        <begin position="168"/>
        <end position="181"/>
    </location>
</feature>
<feature type="region of interest" description="Disordered" evidence="1">
    <location>
        <begin position="142"/>
        <end position="242"/>
    </location>
</feature>
<dbReference type="AlphaFoldDB" id="R1G982"/>
<evidence type="ECO:0000313" key="2">
    <source>
        <dbReference type="EMBL" id="EOD48085.1"/>
    </source>
</evidence>
<feature type="compositionally biased region" description="Basic and acidic residues" evidence="1">
    <location>
        <begin position="156"/>
        <end position="167"/>
    </location>
</feature>
<proteinExistence type="predicted"/>
<organism evidence="2 3">
    <name type="scientific">Botryosphaeria parva (strain UCR-NP2)</name>
    <name type="common">Grapevine canker fungus</name>
    <name type="synonym">Neofusicoccum parvum</name>
    <dbReference type="NCBI Taxonomy" id="1287680"/>
    <lineage>
        <taxon>Eukaryota</taxon>
        <taxon>Fungi</taxon>
        <taxon>Dikarya</taxon>
        <taxon>Ascomycota</taxon>
        <taxon>Pezizomycotina</taxon>
        <taxon>Dothideomycetes</taxon>
        <taxon>Dothideomycetes incertae sedis</taxon>
        <taxon>Botryosphaeriales</taxon>
        <taxon>Botryosphaeriaceae</taxon>
        <taxon>Neofusicoccum</taxon>
    </lineage>
</organism>
<sequence>MGRERNRIAEGIARIGSHWVGLPYDDALQASIDPKTRNPRSGDYVKSLSTLALAHSPDVHGFGEAVHRVNEAILSRLEHPARGRRNDERDVIQNADLKKATADKKSGVLIAPLESFRLRRCSVYIGRHRLLYSSIGVANATGAGAPPLTLPNSARPLEDTPARRDDSPGGSDSKGSIQRPSASRDDSPDGSDSNNSSRRPSLGDATASRASHAPREPSASQTAGEDAKADDDNDDKDECKDECSCDKSLVKPRAVRKLNMYRPTSDWKITVTFIYRFMSTSFYSTDHTGLCRRHLVLLGQAVHLRIRIPSSELLHHLVRIYSDLPRLGNLLTDRETAWWFLKDRRPARPADGIRPYRFENRGRSRPKFTPEQTFSQLAASLFGGDRGAGNATYEEFHARGTINYALFGWWKIYK</sequence>
<protein>
    <submittedName>
        <fullName evidence="2">Uncharacterized protein</fullName>
    </submittedName>
</protein>
<dbReference type="KEGG" id="npa:UCRNP2_5166"/>
<dbReference type="OrthoDB" id="10618896at2759"/>
<evidence type="ECO:0000313" key="3">
    <source>
        <dbReference type="Proteomes" id="UP000013521"/>
    </source>
</evidence>
<dbReference type="HOGENOM" id="CLU_663912_0_0_1"/>
<evidence type="ECO:0000256" key="1">
    <source>
        <dbReference type="SAM" id="MobiDB-lite"/>
    </source>
</evidence>
<reference evidence="3" key="1">
    <citation type="journal article" date="2013" name="Genome Announc.">
        <title>Draft genome sequence of Neofusicoccum parvum isolate UCR-NP2, a fungal vascular pathogen associated with grapevine cankers.</title>
        <authorList>
            <person name="Blanco-Ulate B."/>
            <person name="Rolshausen P."/>
            <person name="Cantu D."/>
        </authorList>
    </citation>
    <scope>NUCLEOTIDE SEQUENCE [LARGE SCALE GENOMIC DNA]</scope>
    <source>
        <strain evidence="3">UCR-NP2</strain>
    </source>
</reference>
<dbReference type="Proteomes" id="UP000013521">
    <property type="component" value="Unassembled WGS sequence"/>
</dbReference>
<accession>R1G982</accession>